<dbReference type="GO" id="GO:0016139">
    <property type="term" value="P:glycoside catabolic process"/>
    <property type="evidence" value="ECO:0007669"/>
    <property type="project" value="TreeGrafter"/>
</dbReference>
<sequence>MAWLSAAAVTHTGREPGWFYHHDQQPKSVGELTGICFRSVGRNSVLLLDVPPDTDGLLPAPDVARLRQFRDPSTGNSPRT</sequence>
<dbReference type="AlphaFoldDB" id="A0A1S2NYV7"/>
<dbReference type="SUPFAM" id="SSF51445">
    <property type="entry name" value="(Trans)glycosidases"/>
    <property type="match status" value="1"/>
</dbReference>
<gene>
    <name evidence="1" type="ORF">BIV23_43680</name>
</gene>
<dbReference type="InterPro" id="IPR017853">
    <property type="entry name" value="GH"/>
</dbReference>
<dbReference type="Proteomes" id="UP000179642">
    <property type="component" value="Unassembled WGS sequence"/>
</dbReference>
<dbReference type="PANTHER" id="PTHR10030">
    <property type="entry name" value="ALPHA-L-FUCOSIDASE"/>
    <property type="match status" value="1"/>
</dbReference>
<dbReference type="GO" id="GO:0004560">
    <property type="term" value="F:alpha-L-fucosidase activity"/>
    <property type="evidence" value="ECO:0007669"/>
    <property type="project" value="InterPro"/>
</dbReference>
<evidence type="ECO:0000313" key="2">
    <source>
        <dbReference type="Proteomes" id="UP000179642"/>
    </source>
</evidence>
<dbReference type="InterPro" id="IPR000933">
    <property type="entry name" value="Glyco_hydro_29"/>
</dbReference>
<dbReference type="GO" id="GO:0006004">
    <property type="term" value="P:fucose metabolic process"/>
    <property type="evidence" value="ECO:0007669"/>
    <property type="project" value="TreeGrafter"/>
</dbReference>
<reference evidence="1 2" key="1">
    <citation type="submission" date="2016-10" db="EMBL/GenBank/DDBJ databases">
        <title>Genome sequence of Streptomyces sp. MUSC 1.</title>
        <authorList>
            <person name="Lee L.-H."/>
            <person name="Ser H.-L."/>
            <person name="Law J.W.-F."/>
        </authorList>
    </citation>
    <scope>NUCLEOTIDE SEQUENCE [LARGE SCALE GENOMIC DNA]</scope>
    <source>
        <strain evidence="1 2">MUSC 1</strain>
    </source>
</reference>
<dbReference type="PANTHER" id="PTHR10030:SF37">
    <property type="entry name" value="ALPHA-L-FUCOSIDASE-RELATED"/>
    <property type="match status" value="1"/>
</dbReference>
<accession>A0A1S2NYV7</accession>
<dbReference type="EMBL" id="MLYO01000121">
    <property type="protein sequence ID" value="OIJ86658.1"/>
    <property type="molecule type" value="Genomic_DNA"/>
</dbReference>
<dbReference type="RefSeq" id="WP_071386551.1">
    <property type="nucleotide sequence ID" value="NZ_MLYO01000121.1"/>
</dbReference>
<name>A0A1S2NYV7_9ACTN</name>
<proteinExistence type="predicted"/>
<comment type="caution">
    <text evidence="1">The sequence shown here is derived from an EMBL/GenBank/DDBJ whole genome shotgun (WGS) entry which is preliminary data.</text>
</comment>
<evidence type="ECO:0000313" key="1">
    <source>
        <dbReference type="EMBL" id="OIJ86658.1"/>
    </source>
</evidence>
<protein>
    <submittedName>
        <fullName evidence="1">Uncharacterized protein</fullName>
    </submittedName>
</protein>
<organism evidence="1 2">
    <name type="scientific">Streptomyces monashensis</name>
    <dbReference type="NCBI Taxonomy" id="1678012"/>
    <lineage>
        <taxon>Bacteria</taxon>
        <taxon>Bacillati</taxon>
        <taxon>Actinomycetota</taxon>
        <taxon>Actinomycetes</taxon>
        <taxon>Kitasatosporales</taxon>
        <taxon>Streptomycetaceae</taxon>
        <taxon>Streptomyces</taxon>
    </lineage>
</organism>
<dbReference type="GO" id="GO:0005764">
    <property type="term" value="C:lysosome"/>
    <property type="evidence" value="ECO:0007669"/>
    <property type="project" value="TreeGrafter"/>
</dbReference>
<dbReference type="Gene3D" id="3.20.20.80">
    <property type="entry name" value="Glycosidases"/>
    <property type="match status" value="1"/>
</dbReference>
<keyword evidence="2" id="KW-1185">Reference proteome</keyword>